<proteinExistence type="predicted"/>
<keyword evidence="2" id="KW-1185">Reference proteome</keyword>
<dbReference type="EMBL" id="JAGFBR010000010">
    <property type="protein sequence ID" value="KAH0459958.1"/>
    <property type="molecule type" value="Genomic_DNA"/>
</dbReference>
<reference evidence="1 2" key="1">
    <citation type="journal article" date="2021" name="Hortic Res">
        <title>Chromosome-scale assembly of the Dendrobium chrysotoxum genome enhances the understanding of orchid evolution.</title>
        <authorList>
            <person name="Zhang Y."/>
            <person name="Zhang G.Q."/>
            <person name="Zhang D."/>
            <person name="Liu X.D."/>
            <person name="Xu X.Y."/>
            <person name="Sun W.H."/>
            <person name="Yu X."/>
            <person name="Zhu X."/>
            <person name="Wang Z.W."/>
            <person name="Zhao X."/>
            <person name="Zhong W.Y."/>
            <person name="Chen H."/>
            <person name="Yin W.L."/>
            <person name="Huang T."/>
            <person name="Niu S.C."/>
            <person name="Liu Z.J."/>
        </authorList>
    </citation>
    <scope>NUCLEOTIDE SEQUENCE [LARGE SCALE GENOMIC DNA]</scope>
    <source>
        <strain evidence="1">Lindl</strain>
    </source>
</reference>
<protein>
    <submittedName>
        <fullName evidence="1">Uncharacterized protein</fullName>
    </submittedName>
</protein>
<evidence type="ECO:0000313" key="1">
    <source>
        <dbReference type="EMBL" id="KAH0459958.1"/>
    </source>
</evidence>
<sequence length="104" mass="12102">MLFAKEMLYVFHLQTNRYWFNVICKRDAICIPPANESLIKLQILTNSKAFDSFKFPLHFGTPHSGHCLIMLRPYVRTHGAASADYYSISLTNYDEEEEEGEDNH</sequence>
<name>A0AAV7GWA3_DENCH</name>
<organism evidence="1 2">
    <name type="scientific">Dendrobium chrysotoxum</name>
    <name type="common">Orchid</name>
    <dbReference type="NCBI Taxonomy" id="161865"/>
    <lineage>
        <taxon>Eukaryota</taxon>
        <taxon>Viridiplantae</taxon>
        <taxon>Streptophyta</taxon>
        <taxon>Embryophyta</taxon>
        <taxon>Tracheophyta</taxon>
        <taxon>Spermatophyta</taxon>
        <taxon>Magnoliopsida</taxon>
        <taxon>Liliopsida</taxon>
        <taxon>Asparagales</taxon>
        <taxon>Orchidaceae</taxon>
        <taxon>Epidendroideae</taxon>
        <taxon>Malaxideae</taxon>
        <taxon>Dendrobiinae</taxon>
        <taxon>Dendrobium</taxon>
    </lineage>
</organism>
<gene>
    <name evidence="1" type="ORF">IEQ34_010621</name>
</gene>
<evidence type="ECO:0000313" key="2">
    <source>
        <dbReference type="Proteomes" id="UP000775213"/>
    </source>
</evidence>
<dbReference type="AlphaFoldDB" id="A0AAV7GWA3"/>
<accession>A0AAV7GWA3</accession>
<dbReference type="Proteomes" id="UP000775213">
    <property type="component" value="Unassembled WGS sequence"/>
</dbReference>
<comment type="caution">
    <text evidence="1">The sequence shown here is derived from an EMBL/GenBank/DDBJ whole genome shotgun (WGS) entry which is preliminary data.</text>
</comment>